<sequence>MASADLSYTPAPAVYRVPLLGAIARELAEGDADYPLYLILALVSIWGLAIFFFGLPALYLPAVVASPLMVVVLVAISRG</sequence>
<evidence type="ECO:0008006" key="4">
    <source>
        <dbReference type="Google" id="ProtNLM"/>
    </source>
</evidence>
<protein>
    <recommendedName>
        <fullName evidence="4">Fatty acid desaturase</fullName>
    </recommendedName>
</protein>
<feature type="transmembrane region" description="Helical" evidence="1">
    <location>
        <begin position="34"/>
        <end position="52"/>
    </location>
</feature>
<keyword evidence="1" id="KW-1133">Transmembrane helix</keyword>
<dbReference type="Proteomes" id="UP001208938">
    <property type="component" value="Unassembled WGS sequence"/>
</dbReference>
<evidence type="ECO:0000256" key="1">
    <source>
        <dbReference type="SAM" id="Phobius"/>
    </source>
</evidence>
<accession>A0ABT3GX77</accession>
<comment type="caution">
    <text evidence="2">The sequence shown here is derived from an EMBL/GenBank/DDBJ whole genome shotgun (WGS) entry which is preliminary data.</text>
</comment>
<proteinExistence type="predicted"/>
<keyword evidence="1" id="KW-0472">Membrane</keyword>
<feature type="transmembrane region" description="Helical" evidence="1">
    <location>
        <begin position="58"/>
        <end position="76"/>
    </location>
</feature>
<organism evidence="2 3">
    <name type="scientific">Pararhodobacter zhoushanensis</name>
    <dbReference type="NCBI Taxonomy" id="2479545"/>
    <lineage>
        <taxon>Bacteria</taxon>
        <taxon>Pseudomonadati</taxon>
        <taxon>Pseudomonadota</taxon>
        <taxon>Alphaproteobacteria</taxon>
        <taxon>Rhodobacterales</taxon>
        <taxon>Paracoccaceae</taxon>
        <taxon>Pararhodobacter</taxon>
    </lineage>
</organism>
<gene>
    <name evidence="2" type="ORF">OKW52_07730</name>
</gene>
<evidence type="ECO:0000313" key="3">
    <source>
        <dbReference type="Proteomes" id="UP001208938"/>
    </source>
</evidence>
<reference evidence="2 3" key="1">
    <citation type="submission" date="2022-10" db="EMBL/GenBank/DDBJ databases">
        <title>Pararhodobacter sp. nov., isolated from marine algae.</title>
        <authorList>
            <person name="Choi B.J."/>
            <person name="Kim J.M."/>
            <person name="Lee J.K."/>
            <person name="Choi D.G."/>
            <person name="Jeon C.O."/>
        </authorList>
    </citation>
    <scope>NUCLEOTIDE SEQUENCE [LARGE SCALE GENOMIC DNA]</scope>
    <source>
        <strain evidence="2 3">ZQ420</strain>
    </source>
</reference>
<evidence type="ECO:0000313" key="2">
    <source>
        <dbReference type="EMBL" id="MCW1932153.1"/>
    </source>
</evidence>
<keyword evidence="1" id="KW-0812">Transmembrane</keyword>
<keyword evidence="3" id="KW-1185">Reference proteome</keyword>
<dbReference type="EMBL" id="JAPDFL010000001">
    <property type="protein sequence ID" value="MCW1932153.1"/>
    <property type="molecule type" value="Genomic_DNA"/>
</dbReference>
<name>A0ABT3GX77_9RHOB</name>
<dbReference type="RefSeq" id="WP_264417198.1">
    <property type="nucleotide sequence ID" value="NZ_JAPDFL010000001.1"/>
</dbReference>